<comment type="caution">
    <text evidence="2">The sequence shown here is derived from an EMBL/GenBank/DDBJ whole genome shotgun (WGS) entry which is preliminary data.</text>
</comment>
<gene>
    <name evidence="2" type="ORF">NCI00_28310</name>
</gene>
<protein>
    <recommendedName>
        <fullName evidence="4">Terminase</fullName>
    </recommendedName>
</protein>
<feature type="region of interest" description="Disordered" evidence="1">
    <location>
        <begin position="1"/>
        <end position="20"/>
    </location>
</feature>
<reference evidence="2 3" key="1">
    <citation type="submission" date="2022-06" db="EMBL/GenBank/DDBJ databases">
        <title>Runella sp. S5 genome sequencing.</title>
        <authorList>
            <person name="Park S."/>
        </authorList>
    </citation>
    <scope>NUCLEOTIDE SEQUENCE [LARGE SCALE GENOMIC DNA]</scope>
    <source>
        <strain evidence="2 3">S5</strain>
    </source>
</reference>
<name>A0ABT1FX80_9BACT</name>
<evidence type="ECO:0000256" key="1">
    <source>
        <dbReference type="SAM" id="MobiDB-lite"/>
    </source>
</evidence>
<organism evidence="2 3">
    <name type="scientific">Runella salmonicolor</name>
    <dbReference type="NCBI Taxonomy" id="2950278"/>
    <lineage>
        <taxon>Bacteria</taxon>
        <taxon>Pseudomonadati</taxon>
        <taxon>Bacteroidota</taxon>
        <taxon>Cytophagia</taxon>
        <taxon>Cytophagales</taxon>
        <taxon>Spirosomataceae</taxon>
        <taxon>Runella</taxon>
    </lineage>
</organism>
<evidence type="ECO:0008006" key="4">
    <source>
        <dbReference type="Google" id="ProtNLM"/>
    </source>
</evidence>
<evidence type="ECO:0000313" key="3">
    <source>
        <dbReference type="Proteomes" id="UP001204772"/>
    </source>
</evidence>
<accession>A0ABT1FX80</accession>
<sequence>MPDLVHVSYAQTGQSSRTNPLGMREMKEKAYQARDARFLLLKAPPASGKSRALMFIALDKLVHAPGMVYSAAVHHRASHTIDSDG</sequence>
<proteinExistence type="predicted"/>
<dbReference type="EMBL" id="JAMZEL010000023">
    <property type="protein sequence ID" value="MCP1386379.1"/>
    <property type="molecule type" value="Genomic_DNA"/>
</dbReference>
<evidence type="ECO:0000313" key="2">
    <source>
        <dbReference type="EMBL" id="MCP1386379.1"/>
    </source>
</evidence>
<dbReference type="Proteomes" id="UP001204772">
    <property type="component" value="Unassembled WGS sequence"/>
</dbReference>
<keyword evidence="3" id="KW-1185">Reference proteome</keyword>
<feature type="compositionally biased region" description="Polar residues" evidence="1">
    <location>
        <begin position="9"/>
        <end position="19"/>
    </location>
</feature>